<feature type="domain" description="ANTAR" evidence="1">
    <location>
        <begin position="171"/>
        <end position="232"/>
    </location>
</feature>
<dbReference type="InterPro" id="IPR005561">
    <property type="entry name" value="ANTAR"/>
</dbReference>
<dbReference type="InterPro" id="IPR000014">
    <property type="entry name" value="PAS"/>
</dbReference>
<dbReference type="Pfam" id="PF03861">
    <property type="entry name" value="ANTAR"/>
    <property type="match status" value="1"/>
</dbReference>
<dbReference type="Proteomes" id="UP000437736">
    <property type="component" value="Unassembled WGS sequence"/>
</dbReference>
<evidence type="ECO:0000313" key="2">
    <source>
        <dbReference type="EMBL" id="MST31414.1"/>
    </source>
</evidence>
<dbReference type="SMART" id="SM01012">
    <property type="entry name" value="ANTAR"/>
    <property type="match status" value="1"/>
</dbReference>
<dbReference type="InterPro" id="IPR036388">
    <property type="entry name" value="WH-like_DNA-bd_sf"/>
</dbReference>
<dbReference type="InterPro" id="IPR011006">
    <property type="entry name" value="CheY-like_superfamily"/>
</dbReference>
<dbReference type="InterPro" id="IPR013656">
    <property type="entry name" value="PAS_4"/>
</dbReference>
<dbReference type="SUPFAM" id="SSF52172">
    <property type="entry name" value="CheY-like"/>
    <property type="match status" value="1"/>
</dbReference>
<organism evidence="2 3">
    <name type="scientific">Acidiferrimicrobium australe</name>
    <dbReference type="NCBI Taxonomy" id="2664430"/>
    <lineage>
        <taxon>Bacteria</taxon>
        <taxon>Bacillati</taxon>
        <taxon>Actinomycetota</taxon>
        <taxon>Acidimicrobiia</taxon>
        <taxon>Acidimicrobiales</taxon>
        <taxon>Acidimicrobiaceae</taxon>
        <taxon>Acidiferrimicrobium</taxon>
    </lineage>
</organism>
<sequence>MESLSGGFQRAAAFVATTSPLLVVDTELVIQDANPAYVAVMGRTRAELIGAPIFDAFPDNPDDPDGRGSRQLEASFEAVFRTARRNRRPLHRYDIPAPHGRGFARKHWIVTNSPLRSQDGRVIGALHHPEDMTAVAELLAAPPEPGSAAPSTDEQLWRSLVATLAFEADGHRQAQRGVRELQRALESRVVIEQAKGVIAARNQIDVEEAFRRLRRHARDNNAGIHQVAQAVIDSRLVL</sequence>
<name>A0ABW9QNY2_9ACTN</name>
<gene>
    <name evidence="2" type="ORF">GHK86_01535</name>
</gene>
<dbReference type="SUPFAM" id="SSF55785">
    <property type="entry name" value="PYP-like sensor domain (PAS domain)"/>
    <property type="match status" value="1"/>
</dbReference>
<dbReference type="Gene3D" id="1.10.10.10">
    <property type="entry name" value="Winged helix-like DNA-binding domain superfamily/Winged helix DNA-binding domain"/>
    <property type="match status" value="1"/>
</dbReference>
<dbReference type="EMBL" id="WJHE01000063">
    <property type="protein sequence ID" value="MST31414.1"/>
    <property type="molecule type" value="Genomic_DNA"/>
</dbReference>
<evidence type="ECO:0000259" key="1">
    <source>
        <dbReference type="PROSITE" id="PS50921"/>
    </source>
</evidence>
<proteinExistence type="predicted"/>
<keyword evidence="3" id="KW-1185">Reference proteome</keyword>
<dbReference type="Pfam" id="PF08448">
    <property type="entry name" value="PAS_4"/>
    <property type="match status" value="1"/>
</dbReference>
<dbReference type="Gene3D" id="3.30.450.20">
    <property type="entry name" value="PAS domain"/>
    <property type="match status" value="1"/>
</dbReference>
<protein>
    <submittedName>
        <fullName evidence="2">ANTAR domain-containing protein</fullName>
    </submittedName>
</protein>
<dbReference type="PROSITE" id="PS50921">
    <property type="entry name" value="ANTAR"/>
    <property type="match status" value="1"/>
</dbReference>
<accession>A0ABW9QNY2</accession>
<dbReference type="CDD" id="cd00130">
    <property type="entry name" value="PAS"/>
    <property type="match status" value="1"/>
</dbReference>
<comment type="caution">
    <text evidence="2">The sequence shown here is derived from an EMBL/GenBank/DDBJ whole genome shotgun (WGS) entry which is preliminary data.</text>
</comment>
<dbReference type="InterPro" id="IPR035965">
    <property type="entry name" value="PAS-like_dom_sf"/>
</dbReference>
<evidence type="ECO:0000313" key="3">
    <source>
        <dbReference type="Proteomes" id="UP000437736"/>
    </source>
</evidence>
<dbReference type="SMART" id="SM00091">
    <property type="entry name" value="PAS"/>
    <property type="match status" value="1"/>
</dbReference>
<reference evidence="2 3" key="1">
    <citation type="submission" date="2019-11" db="EMBL/GenBank/DDBJ databases">
        <title>Acidiferrimicrobium australis gen. nov., sp. nov., an acidophilic and obligately heterotrophic, member of the Actinobacteria that catalyses dissimilatory oxido- reduction of iron isolated from metal-rich acidic water in Chile.</title>
        <authorList>
            <person name="Gonzalez D."/>
            <person name="Huber K."/>
            <person name="Hedrich S."/>
            <person name="Rojas-Villalobos C."/>
            <person name="Quatrini R."/>
            <person name="Dinamarca M.A."/>
            <person name="Schwarz A."/>
            <person name="Canales C."/>
            <person name="Nancucheo I."/>
        </authorList>
    </citation>
    <scope>NUCLEOTIDE SEQUENCE [LARGE SCALE GENOMIC DNA]</scope>
    <source>
        <strain evidence="2 3">USS-CCA1</strain>
    </source>
</reference>